<dbReference type="Pfam" id="PF01565">
    <property type="entry name" value="FAD_binding_4"/>
    <property type="match status" value="1"/>
</dbReference>
<organism evidence="7 8">
    <name type="scientific">Colletotrichum chlorophyti</name>
    <dbReference type="NCBI Taxonomy" id="708187"/>
    <lineage>
        <taxon>Eukaryota</taxon>
        <taxon>Fungi</taxon>
        <taxon>Dikarya</taxon>
        <taxon>Ascomycota</taxon>
        <taxon>Pezizomycotina</taxon>
        <taxon>Sordariomycetes</taxon>
        <taxon>Hypocreomycetidae</taxon>
        <taxon>Glomerellales</taxon>
        <taxon>Glomerellaceae</taxon>
        <taxon>Colletotrichum</taxon>
    </lineage>
</organism>
<gene>
    <name evidence="7" type="ORF">CCHL11_08584</name>
</gene>
<feature type="region of interest" description="Disordered" evidence="5">
    <location>
        <begin position="1"/>
        <end position="24"/>
    </location>
</feature>
<dbReference type="GO" id="GO:0016491">
    <property type="term" value="F:oxidoreductase activity"/>
    <property type="evidence" value="ECO:0007669"/>
    <property type="project" value="UniProtKB-KW"/>
</dbReference>
<comment type="similarity">
    <text evidence="1">Belongs to the oxygen-dependent FAD-linked oxidoreductase family.</text>
</comment>
<dbReference type="InterPro" id="IPR006094">
    <property type="entry name" value="Oxid_FAD_bind_N"/>
</dbReference>
<evidence type="ECO:0000313" key="7">
    <source>
        <dbReference type="EMBL" id="OLN81335.1"/>
    </source>
</evidence>
<evidence type="ECO:0000256" key="4">
    <source>
        <dbReference type="ARBA" id="ARBA00023002"/>
    </source>
</evidence>
<evidence type="ECO:0000313" key="8">
    <source>
        <dbReference type="Proteomes" id="UP000186583"/>
    </source>
</evidence>
<feature type="domain" description="FAD-binding PCMH-type" evidence="6">
    <location>
        <begin position="61"/>
        <end position="231"/>
    </location>
</feature>
<dbReference type="PROSITE" id="PS51387">
    <property type="entry name" value="FAD_PCMH"/>
    <property type="match status" value="1"/>
</dbReference>
<dbReference type="InterPro" id="IPR012951">
    <property type="entry name" value="BBE"/>
</dbReference>
<evidence type="ECO:0000256" key="5">
    <source>
        <dbReference type="SAM" id="MobiDB-lite"/>
    </source>
</evidence>
<dbReference type="OrthoDB" id="407275at2759"/>
<protein>
    <submittedName>
        <fullName evidence="7">6-hydroxy-D-nicotine oxidase 4</fullName>
    </submittedName>
</protein>
<dbReference type="SUPFAM" id="SSF55103">
    <property type="entry name" value="FAD-linked oxidases, C-terminal domain"/>
    <property type="match status" value="1"/>
</dbReference>
<dbReference type="AlphaFoldDB" id="A0A1Q8RAF8"/>
<name>A0A1Q8RAF8_9PEZI</name>
<dbReference type="InterPro" id="IPR016169">
    <property type="entry name" value="FAD-bd_PCMH_sub2"/>
</dbReference>
<dbReference type="InterPro" id="IPR036318">
    <property type="entry name" value="FAD-bd_PCMH-like_sf"/>
</dbReference>
<accession>A0A1Q8RAF8</accession>
<keyword evidence="2" id="KW-0285">Flavoprotein</keyword>
<keyword evidence="3" id="KW-0274">FAD</keyword>
<keyword evidence="8" id="KW-1185">Reference proteome</keyword>
<evidence type="ECO:0000259" key="6">
    <source>
        <dbReference type="PROSITE" id="PS51387"/>
    </source>
</evidence>
<evidence type="ECO:0000256" key="3">
    <source>
        <dbReference type="ARBA" id="ARBA00022827"/>
    </source>
</evidence>
<reference evidence="7 8" key="1">
    <citation type="submission" date="2016-11" db="EMBL/GenBank/DDBJ databases">
        <title>Draft Genome Assembly of Colletotrichum chlorophyti a pathogen of herbaceous plants.</title>
        <authorList>
            <person name="Gan P."/>
            <person name="Narusaka M."/>
            <person name="Tsushima A."/>
            <person name="Narusaka Y."/>
            <person name="Takano Y."/>
            <person name="Shirasu K."/>
        </authorList>
    </citation>
    <scope>NUCLEOTIDE SEQUENCE [LARGE SCALE GENOMIC DNA]</scope>
    <source>
        <strain evidence="7 8">NTL11</strain>
    </source>
</reference>
<dbReference type="InterPro" id="IPR050416">
    <property type="entry name" value="FAD-linked_Oxidoreductase"/>
</dbReference>
<dbReference type="Proteomes" id="UP000186583">
    <property type="component" value="Unassembled WGS sequence"/>
</dbReference>
<dbReference type="InterPro" id="IPR016164">
    <property type="entry name" value="FAD-linked_Oxase-like_C"/>
</dbReference>
<evidence type="ECO:0000256" key="1">
    <source>
        <dbReference type="ARBA" id="ARBA00005466"/>
    </source>
</evidence>
<dbReference type="PANTHER" id="PTHR42973">
    <property type="entry name" value="BINDING OXIDOREDUCTASE, PUTATIVE (AFU_ORTHOLOGUE AFUA_1G17690)-RELATED"/>
    <property type="match status" value="1"/>
</dbReference>
<sequence>MASLEATAEYRGTNPAASTAEQVASDVPQLRDISKELPEMLIYTTSADSYEQVRAFFNASVTQQPLAVIRPRTDTEVAATVRELHARGIPFGIRSGGHDMDAAQAQGRDGVLIDLRGLDSIVVAEDKRSVRVGGGTLGIKLSQFLHQHKLITPHGWCQTVSIAGWALGGGYGYASAFYGLGADQMLGGRVVLANGDIVDTDEHPDLLWALRGAGNGSFGIVVELRLKVYPETGFLGGFLAFPNAQVESVLAGFAEFEQELPINFTGEASHMALPGVGPVFAWLFAWTSQDDELGEGWAFLEKMKALGTPIMNTVAAAAGVPDATAQASDFEEYKKWTDNLVEDIANQGHSLPWGNRNLAPEKDMDWVATYGDETVARLKEIKRKFDPDNVFRTGYPRLDLL</sequence>
<dbReference type="Gene3D" id="3.30.465.10">
    <property type="match status" value="2"/>
</dbReference>
<dbReference type="InterPro" id="IPR016166">
    <property type="entry name" value="FAD-bd_PCMH"/>
</dbReference>
<evidence type="ECO:0000256" key="2">
    <source>
        <dbReference type="ARBA" id="ARBA00022630"/>
    </source>
</evidence>
<dbReference type="PANTHER" id="PTHR42973:SF7">
    <property type="entry name" value="FAD-BINDING PCMH-TYPE DOMAIN-CONTAINING PROTEIN"/>
    <property type="match status" value="1"/>
</dbReference>
<proteinExistence type="inferred from homology"/>
<dbReference type="EMBL" id="MPGH01000255">
    <property type="protein sequence ID" value="OLN81335.1"/>
    <property type="molecule type" value="Genomic_DNA"/>
</dbReference>
<dbReference type="STRING" id="708187.A0A1Q8RAF8"/>
<dbReference type="SUPFAM" id="SSF56176">
    <property type="entry name" value="FAD-binding/transporter-associated domain-like"/>
    <property type="match status" value="1"/>
</dbReference>
<keyword evidence="4" id="KW-0560">Oxidoreductase</keyword>
<comment type="caution">
    <text evidence="7">The sequence shown here is derived from an EMBL/GenBank/DDBJ whole genome shotgun (WGS) entry which is preliminary data.</text>
</comment>
<dbReference type="Pfam" id="PF08031">
    <property type="entry name" value="BBE"/>
    <property type="match status" value="1"/>
</dbReference>
<dbReference type="GO" id="GO:0071949">
    <property type="term" value="F:FAD binding"/>
    <property type="evidence" value="ECO:0007669"/>
    <property type="project" value="InterPro"/>
</dbReference>